<gene>
    <name evidence="8" type="ORF">SAMN05444817_11236</name>
</gene>
<dbReference type="RefSeq" id="WP_076599748.1">
    <property type="nucleotide sequence ID" value="NZ_CP046976.1"/>
</dbReference>
<keyword evidence="3" id="KW-0560">Oxidoreductase</keyword>
<dbReference type="EMBL" id="FTOF01000012">
    <property type="protein sequence ID" value="SIS54316.1"/>
    <property type="molecule type" value="Genomic_DNA"/>
</dbReference>
<dbReference type="Gene3D" id="3.20.20.100">
    <property type="entry name" value="NADP-dependent oxidoreductase domain"/>
    <property type="match status" value="1"/>
</dbReference>
<evidence type="ECO:0000256" key="6">
    <source>
        <dbReference type="PIRSR" id="PIRSR000097-3"/>
    </source>
</evidence>
<dbReference type="InterPro" id="IPR036812">
    <property type="entry name" value="NAD(P)_OxRdtase_dom_sf"/>
</dbReference>
<dbReference type="SUPFAM" id="SSF51430">
    <property type="entry name" value="NAD(P)-linked oxidoreductase"/>
    <property type="match status" value="1"/>
</dbReference>
<keyword evidence="9" id="KW-1185">Reference proteome</keyword>
<dbReference type="InterPro" id="IPR020471">
    <property type="entry name" value="AKR"/>
</dbReference>
<dbReference type="STRING" id="1161099.SAMN05444817_11236"/>
<reference evidence="9" key="1">
    <citation type="submission" date="2017-01" db="EMBL/GenBank/DDBJ databases">
        <authorList>
            <person name="Varghese N."/>
            <person name="Submissions S."/>
        </authorList>
    </citation>
    <scope>NUCLEOTIDE SEQUENCE [LARGE SCALE GENOMIC DNA]</scope>
    <source>
        <strain evidence="9">DSM 44531</strain>
    </source>
</reference>
<dbReference type="GO" id="GO:0016616">
    <property type="term" value="F:oxidoreductase activity, acting on the CH-OH group of donors, NAD or NADP as acceptor"/>
    <property type="evidence" value="ECO:0007669"/>
    <property type="project" value="UniProtKB-ARBA"/>
</dbReference>
<dbReference type="PROSITE" id="PS00063">
    <property type="entry name" value="ALDOKETO_REDUCTASE_3"/>
    <property type="match status" value="1"/>
</dbReference>
<accession>A0A1N7JYJ5</accession>
<dbReference type="PIRSF" id="PIRSF000097">
    <property type="entry name" value="AKR"/>
    <property type="match status" value="1"/>
</dbReference>
<proteinExistence type="inferred from homology"/>
<feature type="binding site" evidence="5">
    <location>
        <position position="113"/>
    </location>
    <ligand>
        <name>substrate</name>
    </ligand>
</feature>
<dbReference type="OrthoDB" id="9804790at2"/>
<name>A0A1N7JYJ5_9CORY</name>
<protein>
    <submittedName>
        <fullName evidence="8">2,5-diketo-D-gluconate reductase A</fullName>
    </submittedName>
</protein>
<feature type="domain" description="NADP-dependent oxidoreductase" evidence="7">
    <location>
        <begin position="17"/>
        <end position="264"/>
    </location>
</feature>
<feature type="active site" description="Proton donor" evidence="4">
    <location>
        <position position="53"/>
    </location>
</feature>
<dbReference type="Proteomes" id="UP000186292">
    <property type="component" value="Unassembled WGS sequence"/>
</dbReference>
<dbReference type="AlphaFoldDB" id="A0A1N7JYJ5"/>
<organism evidence="8 9">
    <name type="scientific">Corynebacterium appendicis CIP 107643</name>
    <dbReference type="NCBI Taxonomy" id="1161099"/>
    <lineage>
        <taxon>Bacteria</taxon>
        <taxon>Bacillati</taxon>
        <taxon>Actinomycetota</taxon>
        <taxon>Actinomycetes</taxon>
        <taxon>Mycobacteriales</taxon>
        <taxon>Corynebacteriaceae</taxon>
        <taxon>Corynebacterium</taxon>
    </lineage>
</organism>
<dbReference type="PANTHER" id="PTHR43827:SF3">
    <property type="entry name" value="NADP-DEPENDENT OXIDOREDUCTASE DOMAIN-CONTAINING PROTEIN"/>
    <property type="match status" value="1"/>
</dbReference>
<keyword evidence="2" id="KW-0521">NADP</keyword>
<dbReference type="CDD" id="cd19071">
    <property type="entry name" value="AKR_AKR1-5-like"/>
    <property type="match status" value="1"/>
</dbReference>
<dbReference type="InterPro" id="IPR018170">
    <property type="entry name" value="Aldo/ket_reductase_CS"/>
</dbReference>
<dbReference type="InterPro" id="IPR023210">
    <property type="entry name" value="NADP_OxRdtase_dom"/>
</dbReference>
<dbReference type="PROSITE" id="PS00798">
    <property type="entry name" value="ALDOKETO_REDUCTASE_1"/>
    <property type="match status" value="1"/>
</dbReference>
<evidence type="ECO:0000259" key="7">
    <source>
        <dbReference type="Pfam" id="PF00248"/>
    </source>
</evidence>
<dbReference type="Pfam" id="PF00248">
    <property type="entry name" value="Aldo_ket_red"/>
    <property type="match status" value="1"/>
</dbReference>
<sequence length="278" mass="30269">MAAAGVFELSSGATMPRLGLGTYKLDGPASDTVALIRRAIELGYRHIDTASLYGNEEAVGQALNDAIRAGDVTREDLFVTSKVWNDDQFRAAEAFGESLTRLGLEYLDLFMVHWPWPQNGTFVDAYRALIEVRDRGDLISVGVANFYEEALDEIIDATGISPAVNQVELHTGFTQPELREYHAKHGILTEAWAPLGRGEILSELAITEIAEAHDATPGQVALAHLLAHGISVIPKTANPERLVENFGALDVALSDGEVARLDQVQGHRQSKDPREFPG</sequence>
<evidence type="ECO:0000256" key="3">
    <source>
        <dbReference type="ARBA" id="ARBA00023002"/>
    </source>
</evidence>
<dbReference type="FunFam" id="3.20.20.100:FF:000002">
    <property type="entry name" value="2,5-diketo-D-gluconic acid reductase A"/>
    <property type="match status" value="1"/>
</dbReference>
<comment type="similarity">
    <text evidence="1">Belongs to the aldo/keto reductase family.</text>
</comment>
<evidence type="ECO:0000256" key="4">
    <source>
        <dbReference type="PIRSR" id="PIRSR000097-1"/>
    </source>
</evidence>
<dbReference type="PRINTS" id="PR00069">
    <property type="entry name" value="ALDKETRDTASE"/>
</dbReference>
<feature type="site" description="Lowers pKa of active site Tyr" evidence="6">
    <location>
        <position position="82"/>
    </location>
</feature>
<evidence type="ECO:0000256" key="5">
    <source>
        <dbReference type="PIRSR" id="PIRSR000097-2"/>
    </source>
</evidence>
<dbReference type="PANTHER" id="PTHR43827">
    <property type="entry name" value="2,5-DIKETO-D-GLUCONIC ACID REDUCTASE"/>
    <property type="match status" value="1"/>
</dbReference>
<evidence type="ECO:0000256" key="1">
    <source>
        <dbReference type="ARBA" id="ARBA00007905"/>
    </source>
</evidence>
<evidence type="ECO:0000313" key="9">
    <source>
        <dbReference type="Proteomes" id="UP000186292"/>
    </source>
</evidence>
<evidence type="ECO:0000256" key="2">
    <source>
        <dbReference type="ARBA" id="ARBA00022857"/>
    </source>
</evidence>
<evidence type="ECO:0000313" key="8">
    <source>
        <dbReference type="EMBL" id="SIS54316.1"/>
    </source>
</evidence>